<dbReference type="AlphaFoldDB" id="K1XKG0"/>
<name>K1XKG0_MARBU</name>
<dbReference type="HOGENOM" id="CLU_1875861_0_0_1"/>
<accession>K1XKG0</accession>
<dbReference type="KEGG" id="mbe:MBM_00211"/>
<feature type="compositionally biased region" description="Basic residues" evidence="1">
    <location>
        <begin position="9"/>
        <end position="19"/>
    </location>
</feature>
<sequence length="136" mass="15121">MLQTNACSSRKHTPMHRGRNGQEAKGERRCRPLCARINSIKVPLPFGVGSCNAERASHAKSNALSYTPDHSLKFLNSRCDDITEATISSQEIRIQGLTETPPVLSWTDRLRRLVSGRWALWLAGELPRGDLAEAAR</sequence>
<dbReference type="InParanoid" id="K1XKG0"/>
<feature type="region of interest" description="Disordered" evidence="1">
    <location>
        <begin position="1"/>
        <end position="25"/>
    </location>
</feature>
<gene>
    <name evidence="2" type="ORF">MBM_00211</name>
</gene>
<organism evidence="2 3">
    <name type="scientific">Marssonina brunnea f. sp. multigermtubi (strain MB_m1)</name>
    <name type="common">Marssonina leaf spot fungus</name>
    <dbReference type="NCBI Taxonomy" id="1072389"/>
    <lineage>
        <taxon>Eukaryota</taxon>
        <taxon>Fungi</taxon>
        <taxon>Dikarya</taxon>
        <taxon>Ascomycota</taxon>
        <taxon>Pezizomycotina</taxon>
        <taxon>Leotiomycetes</taxon>
        <taxon>Helotiales</taxon>
        <taxon>Drepanopezizaceae</taxon>
        <taxon>Drepanopeziza</taxon>
    </lineage>
</organism>
<reference evidence="2 3" key="1">
    <citation type="journal article" date="2012" name="BMC Genomics">
        <title>Sequencing the genome of Marssonina brunnea reveals fungus-poplar co-evolution.</title>
        <authorList>
            <person name="Zhu S."/>
            <person name="Cao Y.-Z."/>
            <person name="Jiang C."/>
            <person name="Tan B.-Y."/>
            <person name="Wang Z."/>
            <person name="Feng S."/>
            <person name="Zhang L."/>
            <person name="Su X.-H."/>
            <person name="Brejova B."/>
            <person name="Vinar T."/>
            <person name="Xu M."/>
            <person name="Wang M.-X."/>
            <person name="Zhang S.-G."/>
            <person name="Huang M.-R."/>
            <person name="Wu R."/>
            <person name="Zhou Y."/>
        </authorList>
    </citation>
    <scope>NUCLEOTIDE SEQUENCE [LARGE SCALE GENOMIC DNA]</scope>
    <source>
        <strain evidence="2 3">MB_m1</strain>
    </source>
</reference>
<dbReference type="EMBL" id="JH921428">
    <property type="protein sequence ID" value="EKD21098.1"/>
    <property type="molecule type" value="Genomic_DNA"/>
</dbReference>
<evidence type="ECO:0000256" key="1">
    <source>
        <dbReference type="SAM" id="MobiDB-lite"/>
    </source>
</evidence>
<proteinExistence type="predicted"/>
<evidence type="ECO:0000313" key="3">
    <source>
        <dbReference type="Proteomes" id="UP000006753"/>
    </source>
</evidence>
<protein>
    <submittedName>
        <fullName evidence="2">Uncharacterized protein</fullName>
    </submittedName>
</protein>
<dbReference type="Proteomes" id="UP000006753">
    <property type="component" value="Unassembled WGS sequence"/>
</dbReference>
<evidence type="ECO:0000313" key="2">
    <source>
        <dbReference type="EMBL" id="EKD21098.1"/>
    </source>
</evidence>
<keyword evidence="3" id="KW-1185">Reference proteome</keyword>